<reference evidence="1 2" key="1">
    <citation type="submission" date="2020-03" db="EMBL/GenBank/DDBJ databases">
        <title>Draft genome sequence of environmentally isolated cultures.</title>
        <authorList>
            <person name="Wilson H.S."/>
            <person name="De Leon M.E."/>
        </authorList>
    </citation>
    <scope>NUCLEOTIDE SEQUENCE [LARGE SCALE GENOMIC DNA]</scope>
    <source>
        <strain evidence="1 2">HSC-31F16</strain>
    </source>
</reference>
<proteinExistence type="predicted"/>
<evidence type="ECO:0000313" key="1">
    <source>
        <dbReference type="EMBL" id="NHR06440.1"/>
    </source>
</evidence>
<accession>A0ABX0L6N2</accession>
<gene>
    <name evidence="1" type="ORF">HA052_14700</name>
</gene>
<evidence type="ECO:0000313" key="2">
    <source>
        <dbReference type="Proteomes" id="UP001515641"/>
    </source>
</evidence>
<name>A0ABX0L6N2_9NEIS</name>
<keyword evidence="2" id="KW-1185">Reference proteome</keyword>
<dbReference type="Proteomes" id="UP001515641">
    <property type="component" value="Unassembled WGS sequence"/>
</dbReference>
<dbReference type="EMBL" id="JAAOMA010000020">
    <property type="protein sequence ID" value="NHR06440.1"/>
    <property type="molecule type" value="Genomic_DNA"/>
</dbReference>
<protein>
    <submittedName>
        <fullName evidence="1">Uncharacterized protein</fullName>
    </submittedName>
</protein>
<comment type="caution">
    <text evidence="1">The sequence shown here is derived from an EMBL/GenBank/DDBJ whole genome shotgun (WGS) entry which is preliminary data.</text>
</comment>
<organism evidence="1 2">
    <name type="scientific">Chromobacterium fluminis</name>
    <dbReference type="NCBI Taxonomy" id="3044269"/>
    <lineage>
        <taxon>Bacteria</taxon>
        <taxon>Pseudomonadati</taxon>
        <taxon>Pseudomonadota</taxon>
        <taxon>Betaproteobacteria</taxon>
        <taxon>Neisseriales</taxon>
        <taxon>Chromobacteriaceae</taxon>
        <taxon>Chromobacterium</taxon>
    </lineage>
</organism>
<sequence length="89" mass="9645">MWIGTQAIVAARAGRVKGARPPSFGLGLAAKPPRSQPPAMRRVLGGALEPVYDLLRVVDTALKTAFKMLMYHLYIPLSQPFSPCLALAR</sequence>
<dbReference type="RefSeq" id="WP_166452445.1">
    <property type="nucleotide sequence ID" value="NZ_JAAOMA010000020.1"/>
</dbReference>